<sequence>MSMKLPLMTLLSNTTQISPAAIQAELKGGTMMGLIRRSVKDVTDHPSTGCPSVVAREKKFSYSFEATMEGLLDWNCSGNGLLSSPAMVITHPRPAPARLPASKYRQTGVRITQEENPYSVLPSARQQSNPANSTTLVGSEYPMLKISSYSTGQAKKTLSSSSLPRNI</sequence>
<name>A0A0J6IG31_COCPO</name>
<reference evidence="2" key="3">
    <citation type="journal article" date="2010" name="Genome Res.">
        <title>Population genomic sequencing of Coccidioides fungi reveals recent hybridization and transposon control.</title>
        <authorList>
            <person name="Neafsey D.E."/>
            <person name="Barker B.M."/>
            <person name="Sharpton T.J."/>
            <person name="Stajich J.E."/>
            <person name="Park D.J."/>
            <person name="Whiston E."/>
            <person name="Hung C.-Y."/>
            <person name="McMahan C."/>
            <person name="White J."/>
            <person name="Sykes S."/>
            <person name="Heiman D."/>
            <person name="Young S."/>
            <person name="Zeng Q."/>
            <person name="Abouelleil A."/>
            <person name="Aftuck L."/>
            <person name="Bessette D."/>
            <person name="Brown A."/>
            <person name="FitzGerald M."/>
            <person name="Lui A."/>
            <person name="Macdonald J.P."/>
            <person name="Priest M."/>
            <person name="Orbach M.J."/>
            <person name="Galgiani J.N."/>
            <person name="Kirkland T.N."/>
            <person name="Cole G.T."/>
            <person name="Birren B.W."/>
            <person name="Henn M.R."/>
            <person name="Taylor J.W."/>
            <person name="Rounsley S.D."/>
        </authorList>
    </citation>
    <scope>NUCLEOTIDE SEQUENCE [LARGE SCALE GENOMIC DNA]</scope>
    <source>
        <strain evidence="2">RMSCC 3488</strain>
    </source>
</reference>
<evidence type="ECO:0000313" key="2">
    <source>
        <dbReference type="Proteomes" id="UP000054567"/>
    </source>
</evidence>
<dbReference type="AlphaFoldDB" id="A0A0J6IG31"/>
<reference evidence="1 2" key="1">
    <citation type="submission" date="2007-06" db="EMBL/GenBank/DDBJ databases">
        <title>The Genome Sequence of Coccidioides posadasii RMSCC_3488.</title>
        <authorList>
            <consortium name="Coccidioides Genome Resources Consortium"/>
            <consortium name="The Broad Institute Genome Sequencing Platform"/>
            <person name="Henn M.R."/>
            <person name="Sykes S."/>
            <person name="Young S."/>
            <person name="Jaffe D."/>
            <person name="Berlin A."/>
            <person name="Alvarez P."/>
            <person name="Butler J."/>
            <person name="Gnerre S."/>
            <person name="Grabherr M."/>
            <person name="Mauceli E."/>
            <person name="Brockman W."/>
            <person name="Kodira C."/>
            <person name="Alvarado L."/>
            <person name="Zeng Q."/>
            <person name="Crawford M."/>
            <person name="Antoine C."/>
            <person name="Devon K."/>
            <person name="Galgiani J."/>
            <person name="Orsborn K."/>
            <person name="Lewis M.L."/>
            <person name="Nusbaum C."/>
            <person name="Galagan J."/>
            <person name="Birren B."/>
        </authorList>
    </citation>
    <scope>NUCLEOTIDE SEQUENCE [LARGE SCALE GENOMIC DNA]</scope>
    <source>
        <strain evidence="1 2">RMSCC 3488</strain>
    </source>
</reference>
<organism evidence="1 2">
    <name type="scientific">Coccidioides posadasii RMSCC 3488</name>
    <dbReference type="NCBI Taxonomy" id="454284"/>
    <lineage>
        <taxon>Eukaryota</taxon>
        <taxon>Fungi</taxon>
        <taxon>Dikarya</taxon>
        <taxon>Ascomycota</taxon>
        <taxon>Pezizomycotina</taxon>
        <taxon>Eurotiomycetes</taxon>
        <taxon>Eurotiomycetidae</taxon>
        <taxon>Onygenales</taxon>
        <taxon>Onygenaceae</taxon>
        <taxon>Coccidioides</taxon>
    </lineage>
</organism>
<dbReference type="VEuPathDB" id="FungiDB:CPAG_07078"/>
<dbReference type="Proteomes" id="UP000054567">
    <property type="component" value="Unassembled WGS sequence"/>
</dbReference>
<protein>
    <submittedName>
        <fullName evidence="1">Uncharacterized protein</fullName>
    </submittedName>
</protein>
<accession>A0A0J6IG31</accession>
<gene>
    <name evidence="1" type="ORF">CPAG_07078</name>
</gene>
<reference evidence="2" key="2">
    <citation type="journal article" date="2009" name="Genome Res.">
        <title>Comparative genomic analyses of the human fungal pathogens Coccidioides and their relatives.</title>
        <authorList>
            <person name="Sharpton T.J."/>
            <person name="Stajich J.E."/>
            <person name="Rounsley S.D."/>
            <person name="Gardner M.J."/>
            <person name="Wortman J.R."/>
            <person name="Jordar V.S."/>
            <person name="Maiti R."/>
            <person name="Kodira C.D."/>
            <person name="Neafsey D.E."/>
            <person name="Zeng Q."/>
            <person name="Hung C.-Y."/>
            <person name="McMahan C."/>
            <person name="Muszewska A."/>
            <person name="Grynberg M."/>
            <person name="Mandel M.A."/>
            <person name="Kellner E.M."/>
            <person name="Barker B.M."/>
            <person name="Galgiani J.N."/>
            <person name="Orbach M.J."/>
            <person name="Kirkland T.N."/>
            <person name="Cole G.T."/>
            <person name="Henn M.R."/>
            <person name="Birren B.W."/>
            <person name="Taylor J.W."/>
        </authorList>
    </citation>
    <scope>NUCLEOTIDE SEQUENCE [LARGE SCALE GENOMIC DNA]</scope>
    <source>
        <strain evidence="2">RMSCC 3488</strain>
    </source>
</reference>
<proteinExistence type="predicted"/>
<dbReference type="EMBL" id="DS268112">
    <property type="protein sequence ID" value="KMM70767.1"/>
    <property type="molecule type" value="Genomic_DNA"/>
</dbReference>
<evidence type="ECO:0000313" key="1">
    <source>
        <dbReference type="EMBL" id="KMM70767.1"/>
    </source>
</evidence>